<dbReference type="PANTHER" id="PTHR46888:SF1">
    <property type="entry name" value="RIBONUCLEASE H"/>
    <property type="match status" value="1"/>
</dbReference>
<name>A0A3M7PER2_BRAPC</name>
<dbReference type="SUPFAM" id="SSF50630">
    <property type="entry name" value="Acid proteases"/>
    <property type="match status" value="1"/>
</dbReference>
<dbReference type="GO" id="GO:0008270">
    <property type="term" value="F:zinc ion binding"/>
    <property type="evidence" value="ECO:0007669"/>
    <property type="project" value="UniProtKB-KW"/>
</dbReference>
<gene>
    <name evidence="3" type="ORF">BpHYR1_043378</name>
</gene>
<dbReference type="OrthoDB" id="97058at2759"/>
<dbReference type="SMART" id="SM00343">
    <property type="entry name" value="ZnF_C2HC"/>
    <property type="match status" value="1"/>
</dbReference>
<dbReference type="InterPro" id="IPR021109">
    <property type="entry name" value="Peptidase_aspartic_dom_sf"/>
</dbReference>
<dbReference type="EMBL" id="REGN01011573">
    <property type="protein sequence ID" value="RMZ97177.1"/>
    <property type="molecule type" value="Genomic_DNA"/>
</dbReference>
<feature type="domain" description="CCHC-type" evidence="2">
    <location>
        <begin position="107"/>
        <end position="120"/>
    </location>
</feature>
<feature type="non-terminal residue" evidence="3">
    <location>
        <position position="300"/>
    </location>
</feature>
<dbReference type="Gene3D" id="2.40.70.10">
    <property type="entry name" value="Acid Proteases"/>
    <property type="match status" value="1"/>
</dbReference>
<keyword evidence="1" id="KW-0863">Zinc-finger</keyword>
<evidence type="ECO:0000313" key="4">
    <source>
        <dbReference type="Proteomes" id="UP000276133"/>
    </source>
</evidence>
<dbReference type="SUPFAM" id="SSF57756">
    <property type="entry name" value="Retrovirus zinc finger-like domains"/>
    <property type="match status" value="1"/>
</dbReference>
<keyword evidence="1" id="KW-0862">Zinc</keyword>
<accession>A0A3M7PER2</accession>
<organism evidence="3 4">
    <name type="scientific">Brachionus plicatilis</name>
    <name type="common">Marine rotifer</name>
    <name type="synonym">Brachionus muelleri</name>
    <dbReference type="NCBI Taxonomy" id="10195"/>
    <lineage>
        <taxon>Eukaryota</taxon>
        <taxon>Metazoa</taxon>
        <taxon>Spiralia</taxon>
        <taxon>Gnathifera</taxon>
        <taxon>Rotifera</taxon>
        <taxon>Eurotatoria</taxon>
        <taxon>Monogononta</taxon>
        <taxon>Pseudotrocha</taxon>
        <taxon>Ploima</taxon>
        <taxon>Brachionidae</taxon>
        <taxon>Brachionus</taxon>
    </lineage>
</organism>
<dbReference type="PANTHER" id="PTHR46888">
    <property type="entry name" value="ZINC KNUCKLE DOMAINCONTAINING PROTEIN-RELATED"/>
    <property type="match status" value="1"/>
</dbReference>
<evidence type="ECO:0000259" key="2">
    <source>
        <dbReference type="PROSITE" id="PS50158"/>
    </source>
</evidence>
<keyword evidence="1" id="KW-0479">Metal-binding</keyword>
<evidence type="ECO:0000313" key="3">
    <source>
        <dbReference type="EMBL" id="RMZ97177.1"/>
    </source>
</evidence>
<evidence type="ECO:0000256" key="1">
    <source>
        <dbReference type="PROSITE-ProRule" id="PRU00047"/>
    </source>
</evidence>
<sequence>MVRNAFVYTGDFDQSRYDYLVKERFITGLSEKAVFWRVDVSNPQTCSEAYDLVVQTYARLQILNRNQPNQIIFEKMGDQENAYQGTHNPKMREQFEQPTSQGNGKLCLHCGKPGHLIADCYSRRNQMKLSMLGNKNRAEQSLSNQVINQIMFDKSIVGTLEMNSKPVSFLLDTGTVSTIVAKRILDHCKTPDASLEPLDETLETCVGGPVKVIGKRKCYVKLISFEIEVEIIAVDELVNDCLLGLDVAFKLADIKDYLECIRSALSQKNSGKILTCNFTKVPDFEGDNSGKVEEPANIGI</sequence>
<keyword evidence="4" id="KW-1185">Reference proteome</keyword>
<dbReference type="PROSITE" id="PS50158">
    <property type="entry name" value="ZF_CCHC"/>
    <property type="match status" value="1"/>
</dbReference>
<comment type="caution">
    <text evidence="3">The sequence shown here is derived from an EMBL/GenBank/DDBJ whole genome shotgun (WGS) entry which is preliminary data.</text>
</comment>
<reference evidence="3 4" key="1">
    <citation type="journal article" date="2018" name="Sci. Rep.">
        <title>Genomic signatures of local adaptation to the degree of environmental predictability in rotifers.</title>
        <authorList>
            <person name="Franch-Gras L."/>
            <person name="Hahn C."/>
            <person name="Garcia-Roger E.M."/>
            <person name="Carmona M.J."/>
            <person name="Serra M."/>
            <person name="Gomez A."/>
        </authorList>
    </citation>
    <scope>NUCLEOTIDE SEQUENCE [LARGE SCALE GENOMIC DNA]</scope>
    <source>
        <strain evidence="3">HYR1</strain>
    </source>
</reference>
<dbReference type="AlphaFoldDB" id="A0A3M7PER2"/>
<dbReference type="Gene3D" id="4.10.60.10">
    <property type="entry name" value="Zinc finger, CCHC-type"/>
    <property type="match status" value="1"/>
</dbReference>
<proteinExistence type="predicted"/>
<dbReference type="InterPro" id="IPR001878">
    <property type="entry name" value="Znf_CCHC"/>
</dbReference>
<dbReference type="InterPro" id="IPR036875">
    <property type="entry name" value="Znf_CCHC_sf"/>
</dbReference>
<dbReference type="GO" id="GO:0003676">
    <property type="term" value="F:nucleic acid binding"/>
    <property type="evidence" value="ECO:0007669"/>
    <property type="project" value="InterPro"/>
</dbReference>
<protein>
    <submittedName>
        <fullName evidence="3">Transposon Ty3-I Gag-Pol poly</fullName>
    </submittedName>
</protein>
<dbReference type="Proteomes" id="UP000276133">
    <property type="component" value="Unassembled WGS sequence"/>
</dbReference>